<feature type="modified residue" description="4-aspartylphosphate" evidence="2">
    <location>
        <position position="83"/>
    </location>
</feature>
<proteinExistence type="predicted"/>
<comment type="caution">
    <text evidence="4">The sequence shown here is derived from an EMBL/GenBank/DDBJ whole genome shotgun (WGS) entry which is preliminary data.</text>
</comment>
<gene>
    <name evidence="4" type="ORF">CDO81_12215</name>
</gene>
<dbReference type="InterPro" id="IPR001789">
    <property type="entry name" value="Sig_transdc_resp-reg_receiver"/>
</dbReference>
<evidence type="ECO:0000313" key="4">
    <source>
        <dbReference type="EMBL" id="OWR03955.1"/>
    </source>
</evidence>
<evidence type="ECO:0000259" key="3">
    <source>
        <dbReference type="PROSITE" id="PS50110"/>
    </source>
</evidence>
<evidence type="ECO:0000256" key="2">
    <source>
        <dbReference type="PROSITE-ProRule" id="PRU00169"/>
    </source>
</evidence>
<dbReference type="PANTHER" id="PTHR44591">
    <property type="entry name" value="STRESS RESPONSE REGULATOR PROTEIN 1"/>
    <property type="match status" value="1"/>
</dbReference>
<dbReference type="Proteomes" id="UP000197446">
    <property type="component" value="Unassembled WGS sequence"/>
</dbReference>
<evidence type="ECO:0000313" key="5">
    <source>
        <dbReference type="Proteomes" id="UP000197446"/>
    </source>
</evidence>
<accession>A0A254N7I6</accession>
<keyword evidence="5" id="KW-1185">Reference proteome</keyword>
<dbReference type="SUPFAM" id="SSF52172">
    <property type="entry name" value="CheY-like"/>
    <property type="match status" value="1"/>
</dbReference>
<dbReference type="PANTHER" id="PTHR44591:SF3">
    <property type="entry name" value="RESPONSE REGULATORY DOMAIN-CONTAINING PROTEIN"/>
    <property type="match status" value="1"/>
</dbReference>
<sequence>MNTRVGLLSAGVAPDADLMPRGREPATDMPSGLRVLVVDDNDDAATSLAMLLTLSGHAVEVENSGSAALCQAGRFLPHAVLCDLGMPGMSGHEFAQQLRQDPRFVRTLLVALTGWGAEDDKRRARAAGFDAHLIKPASVDEVLALLARLQPSAGADSPVQG</sequence>
<dbReference type="AlphaFoldDB" id="A0A254N7I6"/>
<dbReference type="PROSITE" id="PS50110">
    <property type="entry name" value="RESPONSE_REGULATORY"/>
    <property type="match status" value="1"/>
</dbReference>
<dbReference type="GO" id="GO:0000160">
    <property type="term" value="P:phosphorelay signal transduction system"/>
    <property type="evidence" value="ECO:0007669"/>
    <property type="project" value="InterPro"/>
</dbReference>
<feature type="domain" description="Response regulatory" evidence="3">
    <location>
        <begin position="34"/>
        <end position="150"/>
    </location>
</feature>
<dbReference type="InterPro" id="IPR011006">
    <property type="entry name" value="CheY-like_superfamily"/>
</dbReference>
<name>A0A254N7I6_9BURK</name>
<protein>
    <recommendedName>
        <fullName evidence="3">Response regulatory domain-containing protein</fullName>
    </recommendedName>
</protein>
<organism evidence="4 5">
    <name type="scientific">Roseateles puraquae</name>
    <dbReference type="NCBI Taxonomy" id="431059"/>
    <lineage>
        <taxon>Bacteria</taxon>
        <taxon>Pseudomonadati</taxon>
        <taxon>Pseudomonadota</taxon>
        <taxon>Betaproteobacteria</taxon>
        <taxon>Burkholderiales</taxon>
        <taxon>Sphaerotilaceae</taxon>
        <taxon>Roseateles</taxon>
    </lineage>
</organism>
<dbReference type="Gene3D" id="3.40.50.2300">
    <property type="match status" value="1"/>
</dbReference>
<dbReference type="EMBL" id="NISI01000004">
    <property type="protein sequence ID" value="OWR03955.1"/>
    <property type="molecule type" value="Genomic_DNA"/>
</dbReference>
<keyword evidence="1 2" id="KW-0597">Phosphoprotein</keyword>
<reference evidence="4 5" key="1">
    <citation type="journal article" date="2007" name="Int. J. Syst. Evol. Microbiol.">
        <title>Description of Pelomonas aquatica sp. nov. and Pelomonas puraquae sp. nov., isolated from industrial and haemodialysis water.</title>
        <authorList>
            <person name="Gomila M."/>
            <person name="Bowien B."/>
            <person name="Falsen E."/>
            <person name="Moore E.R."/>
            <person name="Lalucat J."/>
        </authorList>
    </citation>
    <scope>NUCLEOTIDE SEQUENCE [LARGE SCALE GENOMIC DNA]</scope>
    <source>
        <strain evidence="4 5">CCUG 52769</strain>
    </source>
</reference>
<dbReference type="SMART" id="SM00448">
    <property type="entry name" value="REC"/>
    <property type="match status" value="1"/>
</dbReference>
<dbReference type="CDD" id="cd17580">
    <property type="entry name" value="REC_2_DhkD-like"/>
    <property type="match status" value="1"/>
</dbReference>
<dbReference type="InterPro" id="IPR050595">
    <property type="entry name" value="Bact_response_regulator"/>
</dbReference>
<dbReference type="Pfam" id="PF00072">
    <property type="entry name" value="Response_reg"/>
    <property type="match status" value="1"/>
</dbReference>
<evidence type="ECO:0000256" key="1">
    <source>
        <dbReference type="ARBA" id="ARBA00022553"/>
    </source>
</evidence>